<evidence type="ECO:0000256" key="1">
    <source>
        <dbReference type="ARBA" id="ARBA00007968"/>
    </source>
</evidence>
<feature type="compositionally biased region" description="Basic and acidic residues" evidence="3">
    <location>
        <begin position="304"/>
        <end position="315"/>
    </location>
</feature>
<dbReference type="EMBL" id="VYYT01000100">
    <property type="protein sequence ID" value="KAK2770212.1"/>
    <property type="molecule type" value="Genomic_DNA"/>
</dbReference>
<name>A0AAD9YKX4_COLKA</name>
<dbReference type="InterPro" id="IPR001810">
    <property type="entry name" value="F-box_dom"/>
</dbReference>
<dbReference type="Pfam" id="PF25499">
    <property type="entry name" value="Beta-prop_pof12"/>
    <property type="match status" value="1"/>
</dbReference>
<evidence type="ECO:0000313" key="6">
    <source>
        <dbReference type="Proteomes" id="UP001281614"/>
    </source>
</evidence>
<evidence type="ECO:0000256" key="3">
    <source>
        <dbReference type="SAM" id="MobiDB-lite"/>
    </source>
</evidence>
<reference evidence="5" key="1">
    <citation type="submission" date="2023-02" db="EMBL/GenBank/DDBJ databases">
        <title>Colletotrichum kahawae CIFC_Que2 genome sequencing and assembly.</title>
        <authorList>
            <person name="Baroncelli R."/>
        </authorList>
    </citation>
    <scope>NUCLEOTIDE SEQUENCE</scope>
    <source>
        <strain evidence="5">CIFC_Que2</strain>
    </source>
</reference>
<comment type="similarity">
    <text evidence="1">Belongs to the WD repeat MET30/SCONB/SCON-2 family.</text>
</comment>
<dbReference type="InterPro" id="IPR036047">
    <property type="entry name" value="F-box-like_dom_sf"/>
</dbReference>
<dbReference type="InterPro" id="IPR015943">
    <property type="entry name" value="WD40/YVTN_repeat-like_dom_sf"/>
</dbReference>
<evidence type="ECO:0000259" key="4">
    <source>
        <dbReference type="PROSITE" id="PS50181"/>
    </source>
</evidence>
<dbReference type="InterPro" id="IPR001680">
    <property type="entry name" value="WD40_rpt"/>
</dbReference>
<keyword evidence="2" id="KW-0853">WD repeat</keyword>
<feature type="region of interest" description="Disordered" evidence="3">
    <location>
        <begin position="1"/>
        <end position="21"/>
    </location>
</feature>
<dbReference type="SMART" id="SM00256">
    <property type="entry name" value="FBOX"/>
    <property type="match status" value="1"/>
</dbReference>
<comment type="caution">
    <text evidence="5">The sequence shown here is derived from an EMBL/GenBank/DDBJ whole genome shotgun (WGS) entry which is preliminary data.</text>
</comment>
<dbReference type="SUPFAM" id="SSF81383">
    <property type="entry name" value="F-box domain"/>
    <property type="match status" value="1"/>
</dbReference>
<proteinExistence type="inferred from homology"/>
<dbReference type="Gene3D" id="2.130.10.10">
    <property type="entry name" value="YVTN repeat-like/Quinoprotein amine dehydrogenase"/>
    <property type="match status" value="1"/>
</dbReference>
<feature type="repeat" description="WD" evidence="2">
    <location>
        <begin position="506"/>
        <end position="540"/>
    </location>
</feature>
<gene>
    <name evidence="5" type="ORF">CKAH01_14862</name>
</gene>
<dbReference type="InterPro" id="IPR011047">
    <property type="entry name" value="Quinoprotein_ADH-like_sf"/>
</dbReference>
<dbReference type="AlphaFoldDB" id="A0AAD9YKX4"/>
<keyword evidence="6" id="KW-1185">Reference proteome</keyword>
<sequence>MQRKRCQPSQSAGMDGWSPLPKRARLTASPHNAFKTQPVFAAGDLLSALSDEILVRILSCLSPSDLLRIAPVSRRFHRLSSDSQLWRTLYYHRFVLPRALRIPGFRDGSARESAKVHYSSRRTVWADGGWGRRGGSGESVDWKRQYKLRHNWARGTATVEELNVRDTSPRYSLRSKTLAKVTEGIAVTADGFSGLRAWDLKTRESIAQIGLNDGNDKPTPTCIAVDDQALDLRRLGVVIGFLDGSFGVWQLHLEEGRFLRRYKHEKSTNGKLIEITYRHPYVLTATESVLISLYNFQQPSPKPTSEHGRQEKETSPDESETEAGSESATLRESEGEMEQYIPKKSLSSKAADSRAERRAVVSLQAPVLMTSLKSHSSRAPLALSIRQTASSTIASIAYTYSTREGWSIGIQDLHIRRHGVGGLSTPEVTSTRLAFTTSITASCSASMGSRRDDSNTQAPIVQVECGPTALSYNHPYLLAATADNTLVLHVCTSNATNLSVSPGIRLWGHTSGISDAEITARGKAVSVSSRGEEIRVWELEGRVSGKSIEVRPNSITNDTFMSTYGPWSESKSGGWNDRRSWVGFDDEMVLVLKETRDGRETLMMYDFS</sequence>
<dbReference type="PROSITE" id="PS50181">
    <property type="entry name" value="FBOX"/>
    <property type="match status" value="1"/>
</dbReference>
<evidence type="ECO:0000313" key="5">
    <source>
        <dbReference type="EMBL" id="KAK2770212.1"/>
    </source>
</evidence>
<dbReference type="PROSITE" id="PS50082">
    <property type="entry name" value="WD_REPEATS_2"/>
    <property type="match status" value="1"/>
</dbReference>
<dbReference type="Proteomes" id="UP001281614">
    <property type="component" value="Unassembled WGS sequence"/>
</dbReference>
<dbReference type="Pfam" id="PF12937">
    <property type="entry name" value="F-box-like"/>
    <property type="match status" value="1"/>
</dbReference>
<evidence type="ECO:0000256" key="2">
    <source>
        <dbReference type="PROSITE-ProRule" id="PRU00221"/>
    </source>
</evidence>
<feature type="domain" description="F-box" evidence="4">
    <location>
        <begin position="43"/>
        <end position="89"/>
    </location>
</feature>
<protein>
    <submittedName>
        <fullName evidence="5">F-box domain containing protein</fullName>
    </submittedName>
</protein>
<feature type="region of interest" description="Disordered" evidence="3">
    <location>
        <begin position="298"/>
        <end position="353"/>
    </location>
</feature>
<dbReference type="SUPFAM" id="SSF50998">
    <property type="entry name" value="Quinoprotein alcohol dehydrogenase-like"/>
    <property type="match status" value="1"/>
</dbReference>
<dbReference type="Gene3D" id="1.20.1280.50">
    <property type="match status" value="1"/>
</dbReference>
<organism evidence="5 6">
    <name type="scientific">Colletotrichum kahawae</name>
    <name type="common">Coffee berry disease fungus</name>
    <dbReference type="NCBI Taxonomy" id="34407"/>
    <lineage>
        <taxon>Eukaryota</taxon>
        <taxon>Fungi</taxon>
        <taxon>Dikarya</taxon>
        <taxon>Ascomycota</taxon>
        <taxon>Pezizomycotina</taxon>
        <taxon>Sordariomycetes</taxon>
        <taxon>Hypocreomycetidae</taxon>
        <taxon>Glomerellales</taxon>
        <taxon>Glomerellaceae</taxon>
        <taxon>Colletotrichum</taxon>
        <taxon>Colletotrichum gloeosporioides species complex</taxon>
    </lineage>
</organism>
<accession>A0AAD9YKX4</accession>